<dbReference type="Pfam" id="PF01808">
    <property type="entry name" value="AICARFT_IMPCHas"/>
    <property type="match status" value="1"/>
</dbReference>
<dbReference type="SUPFAM" id="SSF53927">
    <property type="entry name" value="Cytidine deaminase-like"/>
    <property type="match status" value="1"/>
</dbReference>
<dbReference type="FunFam" id="3.40.140.20:FF:000001">
    <property type="entry name" value="Bifunctional purine biosynthesis protein PurH"/>
    <property type="match status" value="1"/>
</dbReference>
<dbReference type="InterPro" id="IPR036914">
    <property type="entry name" value="MGS-like_dom_sf"/>
</dbReference>
<dbReference type="GO" id="GO:0005829">
    <property type="term" value="C:cytosol"/>
    <property type="evidence" value="ECO:0007669"/>
    <property type="project" value="TreeGrafter"/>
</dbReference>
<evidence type="ECO:0000256" key="4">
    <source>
        <dbReference type="ARBA" id="ARBA00022679"/>
    </source>
</evidence>
<organism evidence="12">
    <name type="scientific">uncultured bacterium fosmid pJB71G8</name>
    <dbReference type="NCBI Taxonomy" id="1478068"/>
    <lineage>
        <taxon>Bacteria</taxon>
        <taxon>environmental samples</taxon>
    </lineage>
</organism>
<dbReference type="EMBL" id="KF540240">
    <property type="protein sequence ID" value="AIF26617.1"/>
    <property type="molecule type" value="Genomic_DNA"/>
</dbReference>
<evidence type="ECO:0000256" key="5">
    <source>
        <dbReference type="ARBA" id="ARBA00022755"/>
    </source>
</evidence>
<dbReference type="PIRSF" id="PIRSF000414">
    <property type="entry name" value="AICARFT_IMPCHas"/>
    <property type="match status" value="1"/>
</dbReference>
<dbReference type="GO" id="GO:0003937">
    <property type="term" value="F:IMP cyclohydrolase activity"/>
    <property type="evidence" value="ECO:0007669"/>
    <property type="project" value="UniProtKB-UniRule"/>
</dbReference>
<comment type="catalytic activity">
    <reaction evidence="8 10">
        <text>(6R)-10-formyltetrahydrofolate + 5-amino-1-(5-phospho-beta-D-ribosyl)imidazole-4-carboxamide = 5-formamido-1-(5-phospho-D-ribosyl)imidazole-4-carboxamide + (6S)-5,6,7,8-tetrahydrofolate</text>
        <dbReference type="Rhea" id="RHEA:22192"/>
        <dbReference type="ChEBI" id="CHEBI:57453"/>
        <dbReference type="ChEBI" id="CHEBI:58467"/>
        <dbReference type="ChEBI" id="CHEBI:58475"/>
        <dbReference type="ChEBI" id="CHEBI:195366"/>
        <dbReference type="EC" id="2.1.2.3"/>
    </reaction>
</comment>
<evidence type="ECO:0000256" key="10">
    <source>
        <dbReference type="HAMAP-Rule" id="MF_00139"/>
    </source>
</evidence>
<dbReference type="CDD" id="cd01421">
    <property type="entry name" value="IMPCH"/>
    <property type="match status" value="1"/>
</dbReference>
<comment type="pathway">
    <text evidence="2 10">Purine metabolism; IMP biosynthesis via de novo pathway; 5-formamido-1-(5-phospho-D-ribosyl)imidazole-4-carboxamide from 5-amino-1-(5-phospho-D-ribosyl)imidazole-4-carboxamide (10-formyl THF route): step 1/1.</text>
</comment>
<sequence>MTGNKKIKTALISVFYKDGLNEILKVLNDNGTRFLSTGGTQDFIKSQGYECDAVEDLTGYPSILGGRVKTLHPKVFGGILSRRDNEKDQQQTAEYEIPDIDLVIVDLYPFEATVASGACEADIIEKIDIGGISLIRAAAKNFNDVAIVASKAQYEPLLKMLVENGNAETTLDNRRWLAKEAFAVSSAYDSHIFNYFDGEERSALRVAATERKQLRYGENPHQEGFYYGDFDAMFTQLHGKEISYNNLLDIDAAVNLIKDFDETTFVIMKHNNACGLASREVLADAFKAALAGDPVSAFGGVHVTNQEIDAATAEEMNKVFIEVCIAPGYTDEALEILKQKKNRIILKMKDFERPALLTRTCLNGMLVQQRDTHIETPEELTQATNTAATAAQVEDMLFANKIVKHSKSNAIVLAKDKMLLGSGVGQTSRVDALKQAIEKAQNFEQDLNGAVMASDAFFPFGDCVEIAHKAGITAVIQPGGSVRDSESIEYCNNNGVAMVMTGVRHFKH</sequence>
<comment type="pathway">
    <text evidence="1 10">Purine metabolism; IMP biosynthesis via de novo pathway; IMP from 5-formamido-1-(5-phospho-D-ribosyl)imidazole-4-carboxamide: step 1/1.</text>
</comment>
<dbReference type="NCBIfam" id="NF002049">
    <property type="entry name" value="PRK00881.1"/>
    <property type="match status" value="1"/>
</dbReference>
<evidence type="ECO:0000256" key="7">
    <source>
        <dbReference type="ARBA" id="ARBA00023268"/>
    </source>
</evidence>
<dbReference type="FunFam" id="3.40.140.20:FF:000005">
    <property type="entry name" value="Bifunctional purine biosynthesis protein PurH"/>
    <property type="match status" value="1"/>
</dbReference>
<dbReference type="Pfam" id="PF02142">
    <property type="entry name" value="MGS"/>
    <property type="match status" value="1"/>
</dbReference>
<reference evidence="12" key="1">
    <citation type="submission" date="2013-08" db="EMBL/GenBank/DDBJ databases">
        <title>Comparison of modified E. coli strains.</title>
        <authorList>
            <person name="Juergensen J."/>
            <person name="Bonge A."/>
            <person name="Streit W.R."/>
        </authorList>
    </citation>
    <scope>NUCLEOTIDE SEQUENCE</scope>
</reference>
<evidence type="ECO:0000256" key="6">
    <source>
        <dbReference type="ARBA" id="ARBA00022801"/>
    </source>
</evidence>
<evidence type="ECO:0000313" key="12">
    <source>
        <dbReference type="EMBL" id="AIF26617.1"/>
    </source>
</evidence>
<dbReference type="InterPro" id="IPR002695">
    <property type="entry name" value="PurH-like"/>
</dbReference>
<dbReference type="AlphaFoldDB" id="A0A0H3UAJ2"/>
<dbReference type="InterPro" id="IPR024051">
    <property type="entry name" value="AICAR_Tfase_dup_dom_sf"/>
</dbReference>
<dbReference type="HAMAP" id="MF_00139">
    <property type="entry name" value="PurH"/>
    <property type="match status" value="1"/>
</dbReference>
<protein>
    <recommendedName>
        <fullName evidence="10">Bifunctional purine biosynthesis protein PurH</fullName>
    </recommendedName>
    <domain>
        <recommendedName>
            <fullName evidence="10">Phosphoribosylaminoimidazolecarboxamide formyltransferase</fullName>
            <ecNumber evidence="10">2.1.2.3</ecNumber>
        </recommendedName>
        <alternativeName>
            <fullName evidence="10">AICAR transformylase</fullName>
        </alternativeName>
    </domain>
    <domain>
        <recommendedName>
            <fullName evidence="10">IMP cyclohydrolase</fullName>
            <ecNumber evidence="10">3.5.4.10</ecNumber>
        </recommendedName>
        <alternativeName>
            <fullName evidence="10">ATIC</fullName>
        </alternativeName>
        <alternativeName>
            <fullName evidence="10">IMP synthase</fullName>
        </alternativeName>
        <alternativeName>
            <fullName evidence="10">Inosinicase</fullName>
        </alternativeName>
    </domain>
</protein>
<name>A0A0H3UAJ2_9BACT</name>
<dbReference type="PROSITE" id="PS51855">
    <property type="entry name" value="MGS"/>
    <property type="match status" value="1"/>
</dbReference>
<evidence type="ECO:0000256" key="9">
    <source>
        <dbReference type="ARBA" id="ARBA00050687"/>
    </source>
</evidence>
<evidence type="ECO:0000256" key="8">
    <source>
        <dbReference type="ARBA" id="ARBA00050488"/>
    </source>
</evidence>
<dbReference type="SMART" id="SM00851">
    <property type="entry name" value="MGS"/>
    <property type="match status" value="1"/>
</dbReference>
<gene>
    <name evidence="10" type="primary">purH</name>
</gene>
<dbReference type="UniPathway" id="UPA00074">
    <property type="reaction ID" value="UER00133"/>
</dbReference>
<feature type="domain" description="MGS-like" evidence="11">
    <location>
        <begin position="1"/>
        <end position="149"/>
    </location>
</feature>
<evidence type="ECO:0000259" key="11">
    <source>
        <dbReference type="PROSITE" id="PS51855"/>
    </source>
</evidence>
<dbReference type="FunFam" id="3.40.50.1380:FF:000001">
    <property type="entry name" value="Bifunctional purine biosynthesis protein PurH"/>
    <property type="match status" value="1"/>
</dbReference>
<dbReference type="Gene3D" id="3.40.140.20">
    <property type="match status" value="2"/>
</dbReference>
<keyword evidence="4 10" id="KW-0808">Transferase</keyword>
<dbReference type="Gene3D" id="3.40.50.1380">
    <property type="entry name" value="Methylglyoxal synthase-like domain"/>
    <property type="match status" value="1"/>
</dbReference>
<dbReference type="SMART" id="SM00798">
    <property type="entry name" value="AICARFT_IMPCHas"/>
    <property type="match status" value="1"/>
</dbReference>
<dbReference type="EC" id="2.1.2.3" evidence="10"/>
<dbReference type="EC" id="3.5.4.10" evidence="10"/>
<comment type="domain">
    <text evidence="10">The IMP cyclohydrolase activity resides in the N-terminal region.</text>
</comment>
<evidence type="ECO:0000256" key="2">
    <source>
        <dbReference type="ARBA" id="ARBA00004954"/>
    </source>
</evidence>
<comment type="catalytic activity">
    <reaction evidence="9 10">
        <text>IMP + H2O = 5-formamido-1-(5-phospho-D-ribosyl)imidazole-4-carboxamide</text>
        <dbReference type="Rhea" id="RHEA:18445"/>
        <dbReference type="ChEBI" id="CHEBI:15377"/>
        <dbReference type="ChEBI" id="CHEBI:58053"/>
        <dbReference type="ChEBI" id="CHEBI:58467"/>
        <dbReference type="EC" id="3.5.4.10"/>
    </reaction>
</comment>
<dbReference type="InterPro" id="IPR011607">
    <property type="entry name" value="MGS-like_dom"/>
</dbReference>
<keyword evidence="7 10" id="KW-0511">Multifunctional enzyme</keyword>
<dbReference type="SUPFAM" id="SSF52335">
    <property type="entry name" value="Methylglyoxal synthase-like"/>
    <property type="match status" value="1"/>
</dbReference>
<evidence type="ECO:0000256" key="1">
    <source>
        <dbReference type="ARBA" id="ARBA00004844"/>
    </source>
</evidence>
<dbReference type="GO" id="GO:0004643">
    <property type="term" value="F:phosphoribosylaminoimidazolecarboxamide formyltransferase activity"/>
    <property type="evidence" value="ECO:0007669"/>
    <property type="project" value="UniProtKB-UniRule"/>
</dbReference>
<dbReference type="InterPro" id="IPR016193">
    <property type="entry name" value="Cytidine_deaminase-like"/>
</dbReference>
<proteinExistence type="inferred from homology"/>
<accession>A0A0H3UAJ2</accession>
<dbReference type="GO" id="GO:0006189">
    <property type="term" value="P:'de novo' IMP biosynthetic process"/>
    <property type="evidence" value="ECO:0007669"/>
    <property type="project" value="UniProtKB-UniRule"/>
</dbReference>
<evidence type="ECO:0000256" key="3">
    <source>
        <dbReference type="ARBA" id="ARBA00007667"/>
    </source>
</evidence>
<keyword evidence="5 10" id="KW-0658">Purine biosynthesis</keyword>
<dbReference type="PANTHER" id="PTHR11692">
    <property type="entry name" value="BIFUNCTIONAL PURINE BIOSYNTHESIS PROTEIN PURH"/>
    <property type="match status" value="1"/>
</dbReference>
<dbReference type="PANTHER" id="PTHR11692:SF0">
    <property type="entry name" value="BIFUNCTIONAL PURINE BIOSYNTHESIS PROTEIN ATIC"/>
    <property type="match status" value="1"/>
</dbReference>
<comment type="similarity">
    <text evidence="3 10">Belongs to the PurH family.</text>
</comment>
<keyword evidence="6 10" id="KW-0378">Hydrolase</keyword>